<dbReference type="AlphaFoldDB" id="A0A1X2HXQ2"/>
<evidence type="ECO:0000256" key="1">
    <source>
        <dbReference type="SAM" id="Phobius"/>
    </source>
</evidence>
<keyword evidence="1" id="KW-0812">Transmembrane</keyword>
<proteinExistence type="predicted"/>
<sequence length="105" mass="11659">MIDPSVQSFCSMPLYCSRVFFSHIVCQIFQPSRGVSSFDQGDDVDQCNPPRNKYYHDLLVVHGIQGLVLCTGGGSITIFFLVHLHDASLHPYKIKSSSDINVIIG</sequence>
<gene>
    <name evidence="2" type="ORF">BCR42DRAFT_428907</name>
</gene>
<name>A0A1X2HXQ2_9FUNG</name>
<keyword evidence="1" id="KW-1133">Transmembrane helix</keyword>
<keyword evidence="3" id="KW-1185">Reference proteome</keyword>
<evidence type="ECO:0000313" key="2">
    <source>
        <dbReference type="EMBL" id="ORZ04738.1"/>
    </source>
</evidence>
<dbReference type="Proteomes" id="UP000193560">
    <property type="component" value="Unassembled WGS sequence"/>
</dbReference>
<evidence type="ECO:0000313" key="3">
    <source>
        <dbReference type="Proteomes" id="UP000193560"/>
    </source>
</evidence>
<feature type="transmembrane region" description="Helical" evidence="1">
    <location>
        <begin position="59"/>
        <end position="84"/>
    </location>
</feature>
<protein>
    <submittedName>
        <fullName evidence="2">Uncharacterized protein</fullName>
    </submittedName>
</protein>
<dbReference type="EMBL" id="MCGE01000048">
    <property type="protein sequence ID" value="ORZ04738.1"/>
    <property type="molecule type" value="Genomic_DNA"/>
</dbReference>
<comment type="caution">
    <text evidence="2">The sequence shown here is derived from an EMBL/GenBank/DDBJ whole genome shotgun (WGS) entry which is preliminary data.</text>
</comment>
<accession>A0A1X2HXQ2</accession>
<reference evidence="2 3" key="1">
    <citation type="submission" date="2016-07" db="EMBL/GenBank/DDBJ databases">
        <title>Pervasive Adenine N6-methylation of Active Genes in Fungi.</title>
        <authorList>
            <consortium name="DOE Joint Genome Institute"/>
            <person name="Mondo S.J."/>
            <person name="Dannebaum R.O."/>
            <person name="Kuo R.C."/>
            <person name="Labutti K."/>
            <person name="Haridas S."/>
            <person name="Kuo A."/>
            <person name="Salamov A."/>
            <person name="Ahrendt S.R."/>
            <person name="Lipzen A."/>
            <person name="Sullivan W."/>
            <person name="Andreopoulos W.B."/>
            <person name="Clum A."/>
            <person name="Lindquist E."/>
            <person name="Daum C."/>
            <person name="Ramamoorthy G.K."/>
            <person name="Gryganskyi A."/>
            <person name="Culley D."/>
            <person name="Magnuson J.K."/>
            <person name="James T.Y."/>
            <person name="O'Malley M.A."/>
            <person name="Stajich J.E."/>
            <person name="Spatafora J.W."/>
            <person name="Visel A."/>
            <person name="Grigoriev I.V."/>
        </authorList>
    </citation>
    <scope>NUCLEOTIDE SEQUENCE [LARGE SCALE GENOMIC DNA]</scope>
    <source>
        <strain evidence="2 3">NRRL 1336</strain>
    </source>
</reference>
<keyword evidence="1" id="KW-0472">Membrane</keyword>
<organism evidence="2 3">
    <name type="scientific">Absidia repens</name>
    <dbReference type="NCBI Taxonomy" id="90262"/>
    <lineage>
        <taxon>Eukaryota</taxon>
        <taxon>Fungi</taxon>
        <taxon>Fungi incertae sedis</taxon>
        <taxon>Mucoromycota</taxon>
        <taxon>Mucoromycotina</taxon>
        <taxon>Mucoromycetes</taxon>
        <taxon>Mucorales</taxon>
        <taxon>Cunninghamellaceae</taxon>
        <taxon>Absidia</taxon>
    </lineage>
</organism>